<dbReference type="RefSeq" id="WP_380214848.1">
    <property type="nucleotide sequence ID" value="NZ_JBHRSV010000028.1"/>
</dbReference>
<comment type="cofactor">
    <cofactor evidence="1 4">
        <name>pyridoxal 5'-phosphate</name>
        <dbReference type="ChEBI" id="CHEBI:597326"/>
    </cofactor>
</comment>
<dbReference type="InterPro" id="IPR015422">
    <property type="entry name" value="PyrdxlP-dep_Trfase_small"/>
</dbReference>
<dbReference type="PROSITE" id="PS00105">
    <property type="entry name" value="AA_TRANSFER_CLASS_1"/>
    <property type="match status" value="1"/>
</dbReference>
<comment type="caution">
    <text evidence="6">The sequence shown here is derived from an EMBL/GenBank/DDBJ whole genome shotgun (WGS) entry which is preliminary data.</text>
</comment>
<dbReference type="SUPFAM" id="SSF53383">
    <property type="entry name" value="PLP-dependent transferases"/>
    <property type="match status" value="1"/>
</dbReference>
<dbReference type="PANTHER" id="PTHR42832:SF1">
    <property type="entry name" value="GLUTAMATE-PYRUVATE AMINOTRANSFERASE ALAC"/>
    <property type="match status" value="1"/>
</dbReference>
<keyword evidence="3 4" id="KW-0808">Transferase</keyword>
<dbReference type="NCBIfam" id="NF006604">
    <property type="entry name" value="PRK09148.1"/>
    <property type="match status" value="1"/>
</dbReference>
<dbReference type="InterPro" id="IPR050881">
    <property type="entry name" value="LL-DAP_aminotransferase"/>
</dbReference>
<dbReference type="Gene3D" id="3.90.1150.10">
    <property type="entry name" value="Aspartate Aminotransferase, domain 1"/>
    <property type="match status" value="1"/>
</dbReference>
<dbReference type="CDD" id="cd00609">
    <property type="entry name" value="AAT_like"/>
    <property type="match status" value="1"/>
</dbReference>
<evidence type="ECO:0000256" key="3">
    <source>
        <dbReference type="ARBA" id="ARBA00022679"/>
    </source>
</evidence>
<keyword evidence="7" id="KW-1185">Reference proteome</keyword>
<comment type="similarity">
    <text evidence="4">Belongs to the class-I pyridoxal-phosphate-dependent aminotransferase family.</text>
</comment>
<dbReference type="InterPro" id="IPR004839">
    <property type="entry name" value="Aminotransferase_I/II_large"/>
</dbReference>
<evidence type="ECO:0000256" key="2">
    <source>
        <dbReference type="ARBA" id="ARBA00022576"/>
    </source>
</evidence>
<evidence type="ECO:0000256" key="1">
    <source>
        <dbReference type="ARBA" id="ARBA00001933"/>
    </source>
</evidence>
<dbReference type="EC" id="2.6.1.-" evidence="4"/>
<proteinExistence type="inferred from homology"/>
<dbReference type="InterPro" id="IPR015421">
    <property type="entry name" value="PyrdxlP-dep_Trfase_major"/>
</dbReference>
<accession>A0ABV7A0P2</accession>
<gene>
    <name evidence="6" type="ORF">ACFOOR_14255</name>
</gene>
<evidence type="ECO:0000313" key="6">
    <source>
        <dbReference type="EMBL" id="MFC2927266.1"/>
    </source>
</evidence>
<dbReference type="InterPro" id="IPR015424">
    <property type="entry name" value="PyrdxlP-dep_Trfase"/>
</dbReference>
<evidence type="ECO:0000256" key="4">
    <source>
        <dbReference type="RuleBase" id="RU000481"/>
    </source>
</evidence>
<protein>
    <recommendedName>
        <fullName evidence="4">Aminotransferase</fullName>
        <ecNumber evidence="4">2.6.1.-</ecNumber>
    </recommendedName>
</protein>
<dbReference type="Proteomes" id="UP001595379">
    <property type="component" value="Unassembled WGS sequence"/>
</dbReference>
<dbReference type="GO" id="GO:0010285">
    <property type="term" value="F:L,L-diaminopimelate aminotransferase activity"/>
    <property type="evidence" value="ECO:0007669"/>
    <property type="project" value="UniProtKB-EC"/>
</dbReference>
<dbReference type="PANTHER" id="PTHR42832">
    <property type="entry name" value="AMINO ACID AMINOTRANSFERASE"/>
    <property type="match status" value="1"/>
</dbReference>
<dbReference type="EMBL" id="JBHRSV010000028">
    <property type="protein sequence ID" value="MFC2927266.1"/>
    <property type="molecule type" value="Genomic_DNA"/>
</dbReference>
<sequence length="399" mass="43607">MTVIEMAETPTEFYRERRLPPYVFAEINRLKLAFRKAGRDVIDFGMGNPDQPPAPHIVAKLAEVAGDPRAHRYSASQGVPALRKALTRYYDRRFGVALDADREVCVTLGSKEGLANLAQAITAPGDVILVPDPSYPIHMFGFLIAGAVVRSVPFASEEDFLRIADTACRRSVPAPSAIVLNFPSNPTARVVSRDFYAEAIALAKRHGLIVISDLAYSEIYFEGDPPPSILEVPGAKDIAVEFTSMSKTYSMAGWRIGFAAGSARLIDALKRVKSYLDYGAFTPVQIAAVAALDGPQDHVDALRDLYRDRRDVLVESFGRAGFDVPSPPATMFAWAPIPERFAHLGSMEFAKRLLEETSVAVAPGLGFGEQGDGHVRLALVENTQRIRQAARAIKPFFEG</sequence>
<keyword evidence="2 4" id="KW-0032">Aminotransferase</keyword>
<evidence type="ECO:0000259" key="5">
    <source>
        <dbReference type="Pfam" id="PF00155"/>
    </source>
</evidence>
<organism evidence="6 7">
    <name type="scientific">Hyphobacterium vulgare</name>
    <dbReference type="NCBI Taxonomy" id="1736751"/>
    <lineage>
        <taxon>Bacteria</taxon>
        <taxon>Pseudomonadati</taxon>
        <taxon>Pseudomonadota</taxon>
        <taxon>Alphaproteobacteria</taxon>
        <taxon>Maricaulales</taxon>
        <taxon>Maricaulaceae</taxon>
        <taxon>Hyphobacterium</taxon>
    </lineage>
</organism>
<name>A0ABV7A0P2_9PROT</name>
<dbReference type="Gene3D" id="3.40.640.10">
    <property type="entry name" value="Type I PLP-dependent aspartate aminotransferase-like (Major domain)"/>
    <property type="match status" value="1"/>
</dbReference>
<evidence type="ECO:0000313" key="7">
    <source>
        <dbReference type="Proteomes" id="UP001595379"/>
    </source>
</evidence>
<feature type="domain" description="Aminotransferase class I/classII large" evidence="5">
    <location>
        <begin position="40"/>
        <end position="393"/>
    </location>
</feature>
<reference evidence="7" key="1">
    <citation type="journal article" date="2019" name="Int. J. Syst. Evol. Microbiol.">
        <title>The Global Catalogue of Microorganisms (GCM) 10K type strain sequencing project: providing services to taxonomists for standard genome sequencing and annotation.</title>
        <authorList>
            <consortium name="The Broad Institute Genomics Platform"/>
            <consortium name="The Broad Institute Genome Sequencing Center for Infectious Disease"/>
            <person name="Wu L."/>
            <person name="Ma J."/>
        </authorList>
    </citation>
    <scope>NUCLEOTIDE SEQUENCE [LARGE SCALE GENOMIC DNA]</scope>
    <source>
        <strain evidence="7">KCTC 52487</strain>
    </source>
</reference>
<dbReference type="Pfam" id="PF00155">
    <property type="entry name" value="Aminotran_1_2"/>
    <property type="match status" value="1"/>
</dbReference>
<dbReference type="InterPro" id="IPR004838">
    <property type="entry name" value="NHTrfase_class1_PyrdxlP-BS"/>
</dbReference>